<dbReference type="Gene3D" id="3.30.40.10">
    <property type="entry name" value="Zinc/RING finger domain, C3HC4 (zinc finger)"/>
    <property type="match status" value="1"/>
</dbReference>
<dbReference type="InterPro" id="IPR013087">
    <property type="entry name" value="Znf_C2H2_type"/>
</dbReference>
<evidence type="ECO:0000256" key="1">
    <source>
        <dbReference type="ARBA" id="ARBA00022723"/>
    </source>
</evidence>
<dbReference type="PROSITE" id="PS00028">
    <property type="entry name" value="ZINC_FINGER_C2H2_1"/>
    <property type="match status" value="1"/>
</dbReference>
<feature type="compositionally biased region" description="Low complexity" evidence="5">
    <location>
        <begin position="346"/>
        <end position="362"/>
    </location>
</feature>
<dbReference type="GO" id="GO:0008270">
    <property type="term" value="F:zinc ion binding"/>
    <property type="evidence" value="ECO:0007669"/>
    <property type="project" value="UniProtKB-KW"/>
</dbReference>
<dbReference type="InterPro" id="IPR023393">
    <property type="entry name" value="START-like_dom_sf"/>
</dbReference>
<dbReference type="AlphaFoldDB" id="A0A024TT25"/>
<feature type="domain" description="FYVE-type" evidence="6">
    <location>
        <begin position="276"/>
        <end position="332"/>
    </location>
</feature>
<evidence type="ECO:0000256" key="4">
    <source>
        <dbReference type="PROSITE-ProRule" id="PRU00091"/>
    </source>
</evidence>
<dbReference type="EMBL" id="KI913976">
    <property type="protein sequence ID" value="ETV96447.1"/>
    <property type="molecule type" value="Genomic_DNA"/>
</dbReference>
<dbReference type="GeneID" id="20087249"/>
<evidence type="ECO:0000313" key="7">
    <source>
        <dbReference type="EMBL" id="ETV96447.1"/>
    </source>
</evidence>
<evidence type="ECO:0000256" key="2">
    <source>
        <dbReference type="ARBA" id="ARBA00022771"/>
    </source>
</evidence>
<dbReference type="SUPFAM" id="SSF57903">
    <property type="entry name" value="FYVE/PHD zinc finger"/>
    <property type="match status" value="1"/>
</dbReference>
<accession>A0A024TT25</accession>
<dbReference type="Pfam" id="PF01363">
    <property type="entry name" value="FYVE"/>
    <property type="match status" value="1"/>
</dbReference>
<dbReference type="PANTHER" id="PTHR13510">
    <property type="entry name" value="FYVE-FINGER-CONTAINING RAB5 EFFECTOR PROTEIN RABENOSYN-5-RELATED"/>
    <property type="match status" value="1"/>
</dbReference>
<dbReference type="CDD" id="cd00065">
    <property type="entry name" value="FYVE_like_SF"/>
    <property type="match status" value="1"/>
</dbReference>
<dbReference type="PROSITE" id="PS50178">
    <property type="entry name" value="ZF_FYVE"/>
    <property type="match status" value="1"/>
</dbReference>
<keyword evidence="3" id="KW-0862">Zinc</keyword>
<dbReference type="InterPro" id="IPR011011">
    <property type="entry name" value="Znf_FYVE_PHD"/>
</dbReference>
<feature type="compositionally biased region" description="Polar residues" evidence="5">
    <location>
        <begin position="417"/>
        <end position="438"/>
    </location>
</feature>
<dbReference type="InterPro" id="IPR052727">
    <property type="entry name" value="Rab4/Rab5_effector"/>
</dbReference>
<gene>
    <name evidence="7" type="ORF">H310_10199</name>
</gene>
<keyword evidence="2 4" id="KW-0863">Zinc-finger</keyword>
<sequence length="461" mass="50309">MSAKRRSVMMPTPDTRPLTSQEKAYLSASALESAFQLVEKSIVQGGSINWAKYATHGDIKLYTASGQYGTTMFCGVFEVGGLLDDAIAFLRHDGECTAAPHSTHDIEPPLQDLESNPLYSLHASTPDQAPIDIMWRSYQCPLRDLVVRDMCLLEFGRVFPAGSRHGYVQVAKSIDIASCAPPDPATTGVVRAVNHGSGMVVMECDRRGVLAVVCVSHIDLQVEFHQNSIARKVMLATCVAELRRLERHLKHVRMLHNQRHPGLVVEIVPKAIRRYCHVCAAKFPALCRVSKHHCSHCGEVVCSTCHTIQFVKGRSVAPTKFNLCVLCVSTLPPNTVTVAAGSPNGKDLPTTPPTKDTLDMPTSTRKTRIRSASKWWRRSSSTGGSLTPHDVLSTVATTPDSYQHTMTGTLSKSVAIKNNENSPTDQGGSQETSPSKSNVKLPMVWNLPPSTATMILMATCR</sequence>
<dbReference type="RefSeq" id="XP_008874710.1">
    <property type="nucleotide sequence ID" value="XM_008876488.1"/>
</dbReference>
<dbReference type="VEuPathDB" id="FungiDB:H310_10199"/>
<dbReference type="PANTHER" id="PTHR13510:SF44">
    <property type="entry name" value="RABENOSYN-5"/>
    <property type="match status" value="1"/>
</dbReference>
<evidence type="ECO:0000256" key="5">
    <source>
        <dbReference type="SAM" id="MobiDB-lite"/>
    </source>
</evidence>
<keyword evidence="1" id="KW-0479">Metal-binding</keyword>
<dbReference type="InterPro" id="IPR013083">
    <property type="entry name" value="Znf_RING/FYVE/PHD"/>
</dbReference>
<dbReference type="Gene3D" id="3.30.530.20">
    <property type="match status" value="1"/>
</dbReference>
<feature type="compositionally biased region" description="Basic residues" evidence="5">
    <location>
        <begin position="365"/>
        <end position="377"/>
    </location>
</feature>
<proteinExistence type="predicted"/>
<protein>
    <recommendedName>
        <fullName evidence="6">FYVE-type domain-containing protein</fullName>
    </recommendedName>
</protein>
<organism evidence="7">
    <name type="scientific">Aphanomyces invadans</name>
    <dbReference type="NCBI Taxonomy" id="157072"/>
    <lineage>
        <taxon>Eukaryota</taxon>
        <taxon>Sar</taxon>
        <taxon>Stramenopiles</taxon>
        <taxon>Oomycota</taxon>
        <taxon>Saprolegniomycetes</taxon>
        <taxon>Saprolegniales</taxon>
        <taxon>Verrucalvaceae</taxon>
        <taxon>Aphanomyces</taxon>
    </lineage>
</organism>
<reference evidence="7" key="1">
    <citation type="submission" date="2013-12" db="EMBL/GenBank/DDBJ databases">
        <title>The Genome Sequence of Aphanomyces invadans NJM9701.</title>
        <authorList>
            <consortium name="The Broad Institute Genomics Platform"/>
            <person name="Russ C."/>
            <person name="Tyler B."/>
            <person name="van West P."/>
            <person name="Dieguez-Uribeondo J."/>
            <person name="Young S.K."/>
            <person name="Zeng Q."/>
            <person name="Gargeya S."/>
            <person name="Fitzgerald M."/>
            <person name="Abouelleil A."/>
            <person name="Alvarado L."/>
            <person name="Chapman S.B."/>
            <person name="Gainer-Dewar J."/>
            <person name="Goldberg J."/>
            <person name="Griggs A."/>
            <person name="Gujja S."/>
            <person name="Hansen M."/>
            <person name="Howarth C."/>
            <person name="Imamovic A."/>
            <person name="Ireland A."/>
            <person name="Larimer J."/>
            <person name="McCowan C."/>
            <person name="Murphy C."/>
            <person name="Pearson M."/>
            <person name="Poon T.W."/>
            <person name="Priest M."/>
            <person name="Roberts A."/>
            <person name="Saif S."/>
            <person name="Shea T."/>
            <person name="Sykes S."/>
            <person name="Wortman J."/>
            <person name="Nusbaum C."/>
            <person name="Birren B."/>
        </authorList>
    </citation>
    <scope>NUCLEOTIDE SEQUENCE [LARGE SCALE GENOMIC DNA]</scope>
    <source>
        <strain evidence="7">NJM9701</strain>
    </source>
</reference>
<evidence type="ECO:0000259" key="6">
    <source>
        <dbReference type="PROSITE" id="PS50178"/>
    </source>
</evidence>
<dbReference type="InterPro" id="IPR017455">
    <property type="entry name" value="Znf_FYVE-rel"/>
</dbReference>
<dbReference type="SUPFAM" id="SSF55961">
    <property type="entry name" value="Bet v1-like"/>
    <property type="match status" value="1"/>
</dbReference>
<feature type="region of interest" description="Disordered" evidence="5">
    <location>
        <begin position="417"/>
        <end position="442"/>
    </location>
</feature>
<feature type="region of interest" description="Disordered" evidence="5">
    <location>
        <begin position="339"/>
        <end position="391"/>
    </location>
</feature>
<dbReference type="InterPro" id="IPR000306">
    <property type="entry name" value="Znf_FYVE"/>
</dbReference>
<name>A0A024TT25_9STRA</name>
<evidence type="ECO:0000256" key="3">
    <source>
        <dbReference type="ARBA" id="ARBA00022833"/>
    </source>
</evidence>